<name>A0A9D1J3N0_9FIRM</name>
<reference evidence="1" key="2">
    <citation type="journal article" date="2021" name="PeerJ">
        <title>Extensive microbial diversity within the chicken gut microbiome revealed by metagenomics and culture.</title>
        <authorList>
            <person name="Gilroy R."/>
            <person name="Ravi A."/>
            <person name="Getino M."/>
            <person name="Pursley I."/>
            <person name="Horton D.L."/>
            <person name="Alikhan N.F."/>
            <person name="Baker D."/>
            <person name="Gharbi K."/>
            <person name="Hall N."/>
            <person name="Watson M."/>
            <person name="Adriaenssens E.M."/>
            <person name="Foster-Nyarko E."/>
            <person name="Jarju S."/>
            <person name="Secka A."/>
            <person name="Antonio M."/>
            <person name="Oren A."/>
            <person name="Chaudhuri R.R."/>
            <person name="La Ragione R."/>
            <person name="Hildebrand F."/>
            <person name="Pallen M.J."/>
        </authorList>
    </citation>
    <scope>NUCLEOTIDE SEQUENCE</scope>
    <source>
        <strain evidence="1">CHK184-20233</strain>
    </source>
</reference>
<evidence type="ECO:0000313" key="1">
    <source>
        <dbReference type="EMBL" id="HIR59319.1"/>
    </source>
</evidence>
<evidence type="ECO:0000313" key="2">
    <source>
        <dbReference type="Proteomes" id="UP000824232"/>
    </source>
</evidence>
<reference evidence="1" key="1">
    <citation type="submission" date="2020-10" db="EMBL/GenBank/DDBJ databases">
        <authorList>
            <person name="Gilroy R."/>
        </authorList>
    </citation>
    <scope>NUCLEOTIDE SEQUENCE</scope>
    <source>
        <strain evidence="1">CHK184-20233</strain>
    </source>
</reference>
<dbReference type="AlphaFoldDB" id="A0A9D1J3N0"/>
<comment type="caution">
    <text evidence="1">The sequence shown here is derived from an EMBL/GenBank/DDBJ whole genome shotgun (WGS) entry which is preliminary data.</text>
</comment>
<gene>
    <name evidence="1" type="ORF">IAB38_04640</name>
</gene>
<dbReference type="Proteomes" id="UP000824232">
    <property type="component" value="Unassembled WGS sequence"/>
</dbReference>
<organism evidence="1 2">
    <name type="scientific">Candidatus Onthousia excrementipullorum</name>
    <dbReference type="NCBI Taxonomy" id="2840884"/>
    <lineage>
        <taxon>Bacteria</taxon>
        <taxon>Bacillati</taxon>
        <taxon>Bacillota</taxon>
        <taxon>Bacilli</taxon>
        <taxon>Candidatus Onthousia</taxon>
    </lineage>
</organism>
<protein>
    <submittedName>
        <fullName evidence="1">Uncharacterized protein</fullName>
    </submittedName>
</protein>
<sequence length="367" mass="42834">MIKLPKEIKSIKVSRVLPQEEIIKYSYVVNEGKDDKLCIPIVLPYYYGVYLRHPASIDIIDDSRDFVNGYKVVQTDNEEYAYVREEDNKLLPYRYDIATDFNKYGYAMVGKNARVSWIDKNFRYFNEEEEKFTEEQEIGYNTFNGFLGVSDFSKGENPLSRMYRRGYNNTVSYLGTNGKIKEFSKYDGEIIRDDESNKYFSYYSEDFNDNGYAKANNDEIILLSSGYSLSTKDLTKICEEKGFLETLSSRIAKQEQEYYKFLKDVKEKTTTIADDLSKRNNLIAEFGIGSIELKKEKLISSYGKDVYLRALTNNSLVCLIVREEMPADIVDLELFQSALARRGISSYIDDEEKIFYYNTHKHVKVKR</sequence>
<accession>A0A9D1J3N0</accession>
<proteinExistence type="predicted"/>
<dbReference type="EMBL" id="DVHC01000049">
    <property type="protein sequence ID" value="HIR59319.1"/>
    <property type="molecule type" value="Genomic_DNA"/>
</dbReference>